<evidence type="ECO:0000256" key="14">
    <source>
        <dbReference type="PROSITE-ProRule" id="PRU00110"/>
    </source>
</evidence>
<dbReference type="CDD" id="cd17546">
    <property type="entry name" value="REC_hyHK_CKI1_RcsC-like"/>
    <property type="match status" value="1"/>
</dbReference>
<dbReference type="SUPFAM" id="SSF47384">
    <property type="entry name" value="Homodimeric domain of signal transducing histidine kinase"/>
    <property type="match status" value="1"/>
</dbReference>
<dbReference type="InterPro" id="IPR033417">
    <property type="entry name" value="CHASE8"/>
</dbReference>
<dbReference type="InterPro" id="IPR011006">
    <property type="entry name" value="CheY-like_superfamily"/>
</dbReference>
<dbReference type="Gene3D" id="6.10.340.10">
    <property type="match status" value="1"/>
</dbReference>
<feature type="transmembrane region" description="Helical" evidence="16">
    <location>
        <begin position="177"/>
        <end position="195"/>
    </location>
</feature>
<evidence type="ECO:0000256" key="10">
    <source>
        <dbReference type="ARBA" id="ARBA00022840"/>
    </source>
</evidence>
<dbReference type="PANTHER" id="PTHR45339">
    <property type="entry name" value="HYBRID SIGNAL TRANSDUCTION HISTIDINE KINASE J"/>
    <property type="match status" value="1"/>
</dbReference>
<dbReference type="PROSITE" id="PS50109">
    <property type="entry name" value="HIS_KIN"/>
    <property type="match status" value="1"/>
</dbReference>
<dbReference type="Pfam" id="PF00512">
    <property type="entry name" value="HisKA"/>
    <property type="match status" value="1"/>
</dbReference>
<dbReference type="SMART" id="SM00448">
    <property type="entry name" value="REC"/>
    <property type="match status" value="1"/>
</dbReference>
<dbReference type="RefSeq" id="WP_054339879.1">
    <property type="nucleotide sequence ID" value="NZ_FTOE01000010.1"/>
</dbReference>
<evidence type="ECO:0000256" key="8">
    <source>
        <dbReference type="ARBA" id="ARBA00022741"/>
    </source>
</evidence>
<comment type="subcellular location">
    <subcellularLocation>
        <location evidence="2">Cell membrane</location>
        <topology evidence="2">Multi-pass membrane protein</topology>
    </subcellularLocation>
</comment>
<accession>A0A1N7NLS9</accession>
<dbReference type="InterPro" id="IPR005467">
    <property type="entry name" value="His_kinase_dom"/>
</dbReference>
<dbReference type="PANTHER" id="PTHR45339:SF1">
    <property type="entry name" value="HYBRID SIGNAL TRANSDUCTION HISTIDINE KINASE J"/>
    <property type="match status" value="1"/>
</dbReference>
<dbReference type="SMART" id="SM00387">
    <property type="entry name" value="HATPase_c"/>
    <property type="match status" value="1"/>
</dbReference>
<evidence type="ECO:0000256" key="7">
    <source>
        <dbReference type="ARBA" id="ARBA00022692"/>
    </source>
</evidence>
<evidence type="ECO:0000256" key="11">
    <source>
        <dbReference type="ARBA" id="ARBA00022989"/>
    </source>
</evidence>
<dbReference type="Gene3D" id="1.20.120.160">
    <property type="entry name" value="HPT domain"/>
    <property type="match status" value="1"/>
</dbReference>
<evidence type="ECO:0000256" key="12">
    <source>
        <dbReference type="ARBA" id="ARBA00023012"/>
    </source>
</evidence>
<dbReference type="CDD" id="cd16922">
    <property type="entry name" value="HATPase_EvgS-ArcB-TorS-like"/>
    <property type="match status" value="1"/>
</dbReference>
<keyword evidence="22" id="KW-1185">Reference proteome</keyword>
<evidence type="ECO:0000259" key="17">
    <source>
        <dbReference type="PROSITE" id="PS50109"/>
    </source>
</evidence>
<feature type="domain" description="Response regulatory" evidence="18">
    <location>
        <begin position="534"/>
        <end position="653"/>
    </location>
</feature>
<dbReference type="InterPro" id="IPR036890">
    <property type="entry name" value="HATPase_C_sf"/>
</dbReference>
<sequence length="788" mass="88235">MKQLIHNLPVRHKLSAIVMVTSLTVLMISYSFFIANFWLNSREQLVISAYTLTKAVSINASAVLVFGDDATAKELLHTFSVDKDIEYAVLRNKQGAVFAEYATSVSTLENENVNLPSIIFPPAASAVKSLINNDGWHYKFFDNYLVLEQLIEEQGRVIGSLGVRVSLASYKLMIHDWIMFGLVVLSAVLLLGYFISSRLQKVIIHPIEKLVHTMRVVSEVNDYSRRVENNSTDEFGVMVDGFNIMIGQIQTRDEELKHARDIAEEASRAKSRFLATMSHEIRTPMNGVLGMTELLLSSPLSDDQQRYATTIHRSGAALLNIINDILDYSKIEAGQLKLECICFDLYEKIEEVMQLLSEMVSGKKIAISHTFDPDFSGRMTGDPVRVNQILMNLLGNAIKFTHAGRVNVKVLAELSGSFPFVRVEIHDSGPGICEEAQEKIFESFSQEDSSTTRKYGGTGLGLAICQQLVDLMQGRLGVQSTVGLGSVFWFELPLSIQDIIPAMNAKELLGVKVTPSPVTLLTSTHTPLAELEGRILLVDDNVVNQQVATGLLRLMGCVIDTAENGSEAIDRWHEQRYDLILMDIEMPVMDGIEATNAIREEEQRKRLTYTPIVAVTANAMDGDRELYLSMGMDDYLSKPFSRHSLHQLLTVWLKERSVEDTANATKQSIIDYTDMSDLNMQKLEGLNDLQNEHGRPLLESLIHTYIENSNQILSDMDQAIKHKDFEEVRRLVHALKSSSGTIGLDKVHALSREVERGCRLSHTDNIEAQYQLLVKANQSAQQKLLVLE</sequence>
<dbReference type="SUPFAM" id="SSF158472">
    <property type="entry name" value="HAMP domain-like"/>
    <property type="match status" value="1"/>
</dbReference>
<dbReference type="GO" id="GO:0005886">
    <property type="term" value="C:plasma membrane"/>
    <property type="evidence" value="ECO:0007669"/>
    <property type="project" value="UniProtKB-SubCell"/>
</dbReference>
<evidence type="ECO:0000259" key="19">
    <source>
        <dbReference type="PROSITE" id="PS50885"/>
    </source>
</evidence>
<feature type="modified residue" description="4-aspartylphosphate" evidence="15">
    <location>
        <position position="583"/>
    </location>
</feature>
<keyword evidence="7 16" id="KW-0812">Transmembrane</keyword>
<evidence type="ECO:0000256" key="13">
    <source>
        <dbReference type="ARBA" id="ARBA00023136"/>
    </source>
</evidence>
<dbReference type="Pfam" id="PF02518">
    <property type="entry name" value="HATPase_c"/>
    <property type="match status" value="1"/>
</dbReference>
<evidence type="ECO:0000259" key="18">
    <source>
        <dbReference type="PROSITE" id="PS50110"/>
    </source>
</evidence>
<feature type="transmembrane region" description="Helical" evidence="16">
    <location>
        <begin position="16"/>
        <end position="39"/>
    </location>
</feature>
<gene>
    <name evidence="21" type="ORF">SAMN05421760_11043</name>
</gene>
<proteinExistence type="predicted"/>
<feature type="domain" description="HAMP" evidence="19">
    <location>
        <begin position="201"/>
        <end position="254"/>
    </location>
</feature>
<dbReference type="SUPFAM" id="SSF55874">
    <property type="entry name" value="ATPase domain of HSP90 chaperone/DNA topoisomerase II/histidine kinase"/>
    <property type="match status" value="1"/>
</dbReference>
<keyword evidence="10" id="KW-0067">ATP-binding</keyword>
<dbReference type="EC" id="2.7.13.3" evidence="3"/>
<dbReference type="InterPro" id="IPR036097">
    <property type="entry name" value="HisK_dim/P_sf"/>
</dbReference>
<organism evidence="21 22">
    <name type="scientific">Neptunomonas antarctica</name>
    <dbReference type="NCBI Taxonomy" id="619304"/>
    <lineage>
        <taxon>Bacteria</taxon>
        <taxon>Pseudomonadati</taxon>
        <taxon>Pseudomonadota</taxon>
        <taxon>Gammaproteobacteria</taxon>
        <taxon>Oceanospirillales</taxon>
        <taxon>Oceanospirillaceae</taxon>
        <taxon>Neptunomonas</taxon>
    </lineage>
</organism>
<dbReference type="PROSITE" id="PS50894">
    <property type="entry name" value="HPT"/>
    <property type="match status" value="1"/>
</dbReference>
<dbReference type="Pfam" id="PF17152">
    <property type="entry name" value="CHASE8"/>
    <property type="match status" value="1"/>
</dbReference>
<evidence type="ECO:0000259" key="20">
    <source>
        <dbReference type="PROSITE" id="PS50894"/>
    </source>
</evidence>
<dbReference type="Pfam" id="PF00072">
    <property type="entry name" value="Response_reg"/>
    <property type="match status" value="1"/>
</dbReference>
<dbReference type="EMBL" id="FTOE01000010">
    <property type="protein sequence ID" value="SIS99326.1"/>
    <property type="molecule type" value="Genomic_DNA"/>
</dbReference>
<dbReference type="Pfam" id="PF01627">
    <property type="entry name" value="Hpt"/>
    <property type="match status" value="1"/>
</dbReference>
<keyword evidence="13 16" id="KW-0472">Membrane</keyword>
<comment type="catalytic activity">
    <reaction evidence="1">
        <text>ATP + protein L-histidine = ADP + protein N-phospho-L-histidine.</text>
        <dbReference type="EC" id="2.7.13.3"/>
    </reaction>
</comment>
<evidence type="ECO:0000256" key="16">
    <source>
        <dbReference type="SAM" id="Phobius"/>
    </source>
</evidence>
<dbReference type="Proteomes" id="UP000185999">
    <property type="component" value="Unassembled WGS sequence"/>
</dbReference>
<dbReference type="InterPro" id="IPR004358">
    <property type="entry name" value="Sig_transdc_His_kin-like_C"/>
</dbReference>
<dbReference type="CDD" id="cd06225">
    <property type="entry name" value="HAMP"/>
    <property type="match status" value="1"/>
</dbReference>
<dbReference type="InterPro" id="IPR003660">
    <property type="entry name" value="HAMP_dom"/>
</dbReference>
<dbReference type="SMART" id="SM00388">
    <property type="entry name" value="HisKA"/>
    <property type="match status" value="1"/>
</dbReference>
<evidence type="ECO:0000313" key="21">
    <source>
        <dbReference type="EMBL" id="SIS99326.1"/>
    </source>
</evidence>
<dbReference type="PRINTS" id="PR00344">
    <property type="entry name" value="BCTRLSENSOR"/>
</dbReference>
<keyword evidence="5 15" id="KW-0597">Phosphoprotein</keyword>
<dbReference type="InterPro" id="IPR008207">
    <property type="entry name" value="Sig_transdc_His_kin_Hpt_dom"/>
</dbReference>
<evidence type="ECO:0000256" key="15">
    <source>
        <dbReference type="PROSITE-ProRule" id="PRU00169"/>
    </source>
</evidence>
<evidence type="ECO:0000256" key="1">
    <source>
        <dbReference type="ARBA" id="ARBA00000085"/>
    </source>
</evidence>
<dbReference type="FunFam" id="3.30.565.10:FF:000010">
    <property type="entry name" value="Sensor histidine kinase RcsC"/>
    <property type="match status" value="1"/>
</dbReference>
<evidence type="ECO:0000256" key="9">
    <source>
        <dbReference type="ARBA" id="ARBA00022777"/>
    </source>
</evidence>
<dbReference type="GO" id="GO:0005524">
    <property type="term" value="F:ATP binding"/>
    <property type="evidence" value="ECO:0007669"/>
    <property type="project" value="UniProtKB-KW"/>
</dbReference>
<dbReference type="STRING" id="619304.SAMN05421760_11043"/>
<dbReference type="Pfam" id="PF00672">
    <property type="entry name" value="HAMP"/>
    <property type="match status" value="1"/>
</dbReference>
<evidence type="ECO:0000256" key="4">
    <source>
        <dbReference type="ARBA" id="ARBA00022475"/>
    </source>
</evidence>
<dbReference type="PROSITE" id="PS50110">
    <property type="entry name" value="RESPONSE_REGULATORY"/>
    <property type="match status" value="1"/>
</dbReference>
<evidence type="ECO:0000256" key="6">
    <source>
        <dbReference type="ARBA" id="ARBA00022679"/>
    </source>
</evidence>
<keyword evidence="8" id="KW-0547">Nucleotide-binding</keyword>
<feature type="domain" description="HPt" evidence="20">
    <location>
        <begin position="694"/>
        <end position="788"/>
    </location>
</feature>
<evidence type="ECO:0000256" key="3">
    <source>
        <dbReference type="ARBA" id="ARBA00012438"/>
    </source>
</evidence>
<name>A0A1N7NLS9_9GAMM</name>
<dbReference type="InterPro" id="IPR036641">
    <property type="entry name" value="HPT_dom_sf"/>
</dbReference>
<feature type="domain" description="Histidine kinase" evidence="17">
    <location>
        <begin position="276"/>
        <end position="496"/>
    </location>
</feature>
<feature type="modified residue" description="Phosphohistidine" evidence="14">
    <location>
        <position position="733"/>
    </location>
</feature>
<keyword evidence="6" id="KW-0808">Transferase</keyword>
<dbReference type="CDD" id="cd00082">
    <property type="entry name" value="HisKA"/>
    <property type="match status" value="1"/>
</dbReference>
<keyword evidence="11 16" id="KW-1133">Transmembrane helix</keyword>
<dbReference type="Gene3D" id="3.40.50.2300">
    <property type="match status" value="1"/>
</dbReference>
<dbReference type="SUPFAM" id="SSF47226">
    <property type="entry name" value="Histidine-containing phosphotransfer domain, HPT domain"/>
    <property type="match status" value="1"/>
</dbReference>
<dbReference type="SMART" id="SM00304">
    <property type="entry name" value="HAMP"/>
    <property type="match status" value="1"/>
</dbReference>
<dbReference type="Gene3D" id="3.30.565.10">
    <property type="entry name" value="Histidine kinase-like ATPase, C-terminal domain"/>
    <property type="match status" value="1"/>
</dbReference>
<dbReference type="InterPro" id="IPR003594">
    <property type="entry name" value="HATPase_dom"/>
</dbReference>
<evidence type="ECO:0000313" key="22">
    <source>
        <dbReference type="Proteomes" id="UP000185999"/>
    </source>
</evidence>
<keyword evidence="4" id="KW-1003">Cell membrane</keyword>
<protein>
    <recommendedName>
        <fullName evidence="3">histidine kinase</fullName>
        <ecNumber evidence="3">2.7.13.3</ecNumber>
    </recommendedName>
</protein>
<keyword evidence="9 21" id="KW-0418">Kinase</keyword>
<dbReference type="OrthoDB" id="6724607at2"/>
<evidence type="ECO:0000256" key="2">
    <source>
        <dbReference type="ARBA" id="ARBA00004651"/>
    </source>
</evidence>
<dbReference type="InterPro" id="IPR003661">
    <property type="entry name" value="HisK_dim/P_dom"/>
</dbReference>
<dbReference type="InterPro" id="IPR001789">
    <property type="entry name" value="Sig_transdc_resp-reg_receiver"/>
</dbReference>
<dbReference type="AlphaFoldDB" id="A0A1N7NLS9"/>
<dbReference type="Gene3D" id="1.10.287.130">
    <property type="match status" value="1"/>
</dbReference>
<dbReference type="PROSITE" id="PS50885">
    <property type="entry name" value="HAMP"/>
    <property type="match status" value="1"/>
</dbReference>
<reference evidence="22" key="1">
    <citation type="submission" date="2017-01" db="EMBL/GenBank/DDBJ databases">
        <authorList>
            <person name="Varghese N."/>
            <person name="Submissions S."/>
        </authorList>
    </citation>
    <scope>NUCLEOTIDE SEQUENCE [LARGE SCALE GENOMIC DNA]</scope>
    <source>
        <strain evidence="22">DSM 22306</strain>
    </source>
</reference>
<keyword evidence="12" id="KW-0902">Two-component regulatory system</keyword>
<dbReference type="SUPFAM" id="SSF52172">
    <property type="entry name" value="CheY-like"/>
    <property type="match status" value="1"/>
</dbReference>
<dbReference type="FunFam" id="1.10.287.130:FF:000003">
    <property type="entry name" value="Histidine kinase"/>
    <property type="match status" value="1"/>
</dbReference>
<dbReference type="GO" id="GO:0000155">
    <property type="term" value="F:phosphorelay sensor kinase activity"/>
    <property type="evidence" value="ECO:0007669"/>
    <property type="project" value="InterPro"/>
</dbReference>
<evidence type="ECO:0000256" key="5">
    <source>
        <dbReference type="ARBA" id="ARBA00022553"/>
    </source>
</evidence>